<sequence length="485" mass="50561">MRKPSPMLELTDAFALGLLDAHDQAALVRNGELDAATLAEAALMRIAALDPALRAASHVASELATARAARLPGGGAMRGVPWMPKDSLDYPGMPSRACSRSRTGMLAAAGHPFVDRLDAAGLVAVGKTSMPEFGLLGSTEPLAGPVTRNPWSARHSPGGSSGGAGAAVAAGLVPLAHGSDGAGSIRLPASCCGVVGLKPGRDATVRVRSRHNVEDLLVGDSLMSRSVRDTAWAFAATHLQPRRPMVTGPSARRLRIAVIENGLQGGAPHADVADVVRRTADLCATLGHRVEAAAWPLDGAAFLQSFQDLWTHLGADCVDTVRAGSGVRRLEDALEPWTLALGSRAEMLSPAALEAAYRQLAGLPARLADFFTRHDVLLSPVASTPPPLLGTFAPTVPAATLMETMFDWIAYTPLQNLAGTPAISLPLFAASDSDAPGGGLPVGSMFSADRGQEDMLLALAYELENAQPWHARWPAVSVATRSRQA</sequence>
<protein>
    <recommendedName>
        <fullName evidence="2">Amidase domain-containing protein</fullName>
    </recommendedName>
</protein>
<keyword evidence="4" id="KW-1185">Reference proteome</keyword>
<dbReference type="PROSITE" id="PS00571">
    <property type="entry name" value="AMIDASES"/>
    <property type="match status" value="1"/>
</dbReference>
<dbReference type="Pfam" id="PF01425">
    <property type="entry name" value="Amidase"/>
    <property type="match status" value="1"/>
</dbReference>
<dbReference type="InterPro" id="IPR020556">
    <property type="entry name" value="Amidase_CS"/>
</dbReference>
<name>A0ABX5UGB0_9BURK</name>
<reference evidence="3 4" key="1">
    <citation type="submission" date="2019-05" db="EMBL/GenBank/DDBJ databases">
        <title>Draft Genome Sequences of Six Type Strains of the Genus Massilia.</title>
        <authorList>
            <person name="Miess H."/>
            <person name="Frediansyhah A."/>
            <person name="Gross H."/>
        </authorList>
    </citation>
    <scope>NUCLEOTIDE SEQUENCE [LARGE SCALE GENOMIC DNA]</scope>
    <source>
        <strain evidence="3 4">DSMZ 26121</strain>
    </source>
</reference>
<proteinExistence type="inferred from homology"/>
<dbReference type="Proteomes" id="UP000298763">
    <property type="component" value="Chromosome"/>
</dbReference>
<evidence type="ECO:0000259" key="2">
    <source>
        <dbReference type="Pfam" id="PF01425"/>
    </source>
</evidence>
<dbReference type="EMBL" id="CP040017">
    <property type="protein sequence ID" value="QCP09217.1"/>
    <property type="molecule type" value="Genomic_DNA"/>
</dbReference>
<dbReference type="PANTHER" id="PTHR11895:SF7">
    <property type="entry name" value="GLUTAMYL-TRNA(GLN) AMIDOTRANSFERASE SUBUNIT A, MITOCHONDRIAL"/>
    <property type="match status" value="1"/>
</dbReference>
<accession>A0ABX5UGB0</accession>
<dbReference type="InterPro" id="IPR023631">
    <property type="entry name" value="Amidase_dom"/>
</dbReference>
<dbReference type="InterPro" id="IPR000120">
    <property type="entry name" value="Amidase"/>
</dbReference>
<evidence type="ECO:0000313" key="4">
    <source>
        <dbReference type="Proteomes" id="UP000298763"/>
    </source>
</evidence>
<evidence type="ECO:0000313" key="3">
    <source>
        <dbReference type="EMBL" id="QCP09217.1"/>
    </source>
</evidence>
<dbReference type="SUPFAM" id="SSF75304">
    <property type="entry name" value="Amidase signature (AS) enzymes"/>
    <property type="match status" value="1"/>
</dbReference>
<organism evidence="3 4">
    <name type="scientific">Pseudoduganella umbonata</name>
    <dbReference type="NCBI Taxonomy" id="864828"/>
    <lineage>
        <taxon>Bacteria</taxon>
        <taxon>Pseudomonadati</taxon>
        <taxon>Pseudomonadota</taxon>
        <taxon>Betaproteobacteria</taxon>
        <taxon>Burkholderiales</taxon>
        <taxon>Oxalobacteraceae</taxon>
        <taxon>Telluria group</taxon>
        <taxon>Pseudoduganella</taxon>
    </lineage>
</organism>
<evidence type="ECO:0000256" key="1">
    <source>
        <dbReference type="ARBA" id="ARBA00009199"/>
    </source>
</evidence>
<dbReference type="PANTHER" id="PTHR11895">
    <property type="entry name" value="TRANSAMIDASE"/>
    <property type="match status" value="1"/>
</dbReference>
<dbReference type="InterPro" id="IPR036928">
    <property type="entry name" value="AS_sf"/>
</dbReference>
<feature type="domain" description="Amidase" evidence="2">
    <location>
        <begin position="39"/>
        <end position="457"/>
    </location>
</feature>
<comment type="similarity">
    <text evidence="1">Belongs to the amidase family.</text>
</comment>
<gene>
    <name evidence="3" type="ORF">FCL38_01255</name>
</gene>
<dbReference type="Gene3D" id="3.90.1300.10">
    <property type="entry name" value="Amidase signature (AS) domain"/>
    <property type="match status" value="1"/>
</dbReference>